<dbReference type="CDD" id="cd08964">
    <property type="entry name" value="L-asparaginase_II"/>
    <property type="match status" value="1"/>
</dbReference>
<dbReference type="PRINTS" id="PR00139">
    <property type="entry name" value="ASNGLNASE"/>
</dbReference>
<dbReference type="Proteomes" id="UP001620295">
    <property type="component" value="Unassembled WGS sequence"/>
</dbReference>
<name>A0ABW8LMR8_9ACTN</name>
<evidence type="ECO:0000256" key="4">
    <source>
        <dbReference type="PROSITE-ProRule" id="PRU10099"/>
    </source>
</evidence>
<reference evidence="8 9" key="1">
    <citation type="submission" date="2024-11" db="EMBL/GenBank/DDBJ databases">
        <title>The Natural Products Discovery Center: Release of the First 8490 Sequenced Strains for Exploring Actinobacteria Biosynthetic Diversity.</title>
        <authorList>
            <person name="Kalkreuter E."/>
            <person name="Kautsar S.A."/>
            <person name="Yang D."/>
            <person name="Bader C.D."/>
            <person name="Teijaro C.N."/>
            <person name="Fluegel L."/>
            <person name="Davis C.M."/>
            <person name="Simpson J.R."/>
            <person name="Lauterbach L."/>
            <person name="Steele A.D."/>
            <person name="Gui C."/>
            <person name="Meng S."/>
            <person name="Li G."/>
            <person name="Viehrig K."/>
            <person name="Ye F."/>
            <person name="Su P."/>
            <person name="Kiefer A.F."/>
            <person name="Nichols A."/>
            <person name="Cepeda A.J."/>
            <person name="Yan W."/>
            <person name="Fan B."/>
            <person name="Jiang Y."/>
            <person name="Adhikari A."/>
            <person name="Zheng C.-J."/>
            <person name="Schuster L."/>
            <person name="Cowan T.M."/>
            <person name="Smanski M.J."/>
            <person name="Chevrette M.G."/>
            <person name="De Carvalho L.P.S."/>
            <person name="Shen B."/>
        </authorList>
    </citation>
    <scope>NUCLEOTIDE SEQUENCE [LARGE SCALE GENOMIC DNA]</scope>
    <source>
        <strain evidence="8 9">NPDC020863</strain>
    </source>
</reference>
<dbReference type="PANTHER" id="PTHR11707:SF28">
    <property type="entry name" value="60 KDA LYSOPHOSPHOLIPASE"/>
    <property type="match status" value="1"/>
</dbReference>
<dbReference type="EMBL" id="JBJDQH010000004">
    <property type="protein sequence ID" value="MFK4266005.1"/>
    <property type="molecule type" value="Genomic_DNA"/>
</dbReference>
<dbReference type="InterPro" id="IPR037152">
    <property type="entry name" value="L-asparaginase_N_sf"/>
</dbReference>
<organism evidence="8 9">
    <name type="scientific">Streptomyces milbemycinicus</name>
    <dbReference type="NCBI Taxonomy" id="476552"/>
    <lineage>
        <taxon>Bacteria</taxon>
        <taxon>Bacillati</taxon>
        <taxon>Actinomycetota</taxon>
        <taxon>Actinomycetes</taxon>
        <taxon>Kitasatosporales</taxon>
        <taxon>Streptomycetaceae</taxon>
        <taxon>Streptomyces</taxon>
    </lineage>
</organism>
<evidence type="ECO:0000313" key="9">
    <source>
        <dbReference type="Proteomes" id="UP001620295"/>
    </source>
</evidence>
<dbReference type="InterPro" id="IPR020827">
    <property type="entry name" value="Asparaginase/glutaminase_AS1"/>
</dbReference>
<comment type="similarity">
    <text evidence="1">Belongs to the asparaginase 1 family.</text>
</comment>
<sequence>MRKLTRRSTVLLTLISLALGTTASVAGAEPDKKPVPKVAVIGTGGTISGVSKNRVSFQDYESGKLPISKMVDDLKPEVDTVADVTTEQFGNKGSGSYSIADYRRLTAAVDQALKTNDGVVVTTGTDTMEEFAYWLDLTVRSDKPVVLTGSMRPWTVIGTDAPANLYNAIHLAASGKTTCYGTVLMLNDQIQAAREVRKTDALRMDTFSSGASGELGVVDQDNIRLNRAPARIQQCGKKTWDTPFDLDKMGKTLPRVEIAYSYQDAGGEAIKAFADAGADGVVTAGTGAGGVSPQMSEARKDAVKNGVIFASTTRTGSGAVYDKNTDGVIGADDLTAQKARLLLLLSLAKTDDQNQIRTWFSTLGAAQFITPRR</sequence>
<dbReference type="Gene3D" id="3.40.50.1170">
    <property type="entry name" value="L-asparaginase, N-terminal domain"/>
    <property type="match status" value="1"/>
</dbReference>
<dbReference type="InterPro" id="IPR006034">
    <property type="entry name" value="Asparaginase/glutaminase-like"/>
</dbReference>
<dbReference type="PROSITE" id="PS00144">
    <property type="entry name" value="ASN_GLN_ASE_1"/>
    <property type="match status" value="1"/>
</dbReference>
<dbReference type="SUPFAM" id="SSF53774">
    <property type="entry name" value="Glutaminase/Asparaginase"/>
    <property type="match status" value="1"/>
</dbReference>
<evidence type="ECO:0000256" key="5">
    <source>
        <dbReference type="SAM" id="SignalP"/>
    </source>
</evidence>
<accession>A0ABW8LMR8</accession>
<dbReference type="Pfam" id="PF00710">
    <property type="entry name" value="Asparaginase"/>
    <property type="match status" value="1"/>
</dbReference>
<feature type="domain" description="Asparaginase/glutaminase C-terminal" evidence="7">
    <location>
        <begin position="255"/>
        <end position="360"/>
    </location>
</feature>
<feature type="domain" description="L-asparaginase N-terminal" evidence="6">
    <location>
        <begin position="37"/>
        <end position="229"/>
    </location>
</feature>
<dbReference type="RefSeq" id="WP_358642208.1">
    <property type="nucleotide sequence ID" value="NZ_JBFACG010000008.1"/>
</dbReference>
<feature type="active site" evidence="4">
    <location>
        <position position="46"/>
    </location>
</feature>
<dbReference type="PIRSF" id="PIRSF001220">
    <property type="entry name" value="L-ASNase_gatD"/>
    <property type="match status" value="1"/>
</dbReference>
<keyword evidence="3" id="KW-0378">Hydrolase</keyword>
<dbReference type="PANTHER" id="PTHR11707">
    <property type="entry name" value="L-ASPARAGINASE"/>
    <property type="match status" value="1"/>
</dbReference>
<dbReference type="SMART" id="SM00870">
    <property type="entry name" value="Asparaginase"/>
    <property type="match status" value="1"/>
</dbReference>
<evidence type="ECO:0000259" key="6">
    <source>
        <dbReference type="Pfam" id="PF00710"/>
    </source>
</evidence>
<proteinExistence type="inferred from homology"/>
<comment type="caution">
    <text evidence="8">The sequence shown here is derived from an EMBL/GenBank/DDBJ whole genome shotgun (WGS) entry which is preliminary data.</text>
</comment>
<dbReference type="SFLD" id="SFLDS00057">
    <property type="entry name" value="Glutaminase/Asparaginase"/>
    <property type="match status" value="1"/>
</dbReference>
<keyword evidence="5" id="KW-0732">Signal</keyword>
<dbReference type="InterPro" id="IPR036152">
    <property type="entry name" value="Asp/glu_Ase-like_sf"/>
</dbReference>
<dbReference type="Gene3D" id="3.40.50.40">
    <property type="match status" value="1"/>
</dbReference>
<dbReference type="InterPro" id="IPR018247">
    <property type="entry name" value="EF_Hand_1_Ca_BS"/>
</dbReference>
<dbReference type="PROSITE" id="PS51732">
    <property type="entry name" value="ASN_GLN_ASE_3"/>
    <property type="match status" value="1"/>
</dbReference>
<dbReference type="InterPro" id="IPR004550">
    <property type="entry name" value="AsnASE_II"/>
</dbReference>
<dbReference type="Pfam" id="PF17763">
    <property type="entry name" value="Asparaginase_C"/>
    <property type="match status" value="1"/>
</dbReference>
<keyword evidence="9" id="KW-1185">Reference proteome</keyword>
<evidence type="ECO:0000256" key="1">
    <source>
        <dbReference type="ARBA" id="ARBA00010518"/>
    </source>
</evidence>
<evidence type="ECO:0000256" key="2">
    <source>
        <dbReference type="ARBA" id="ARBA00012920"/>
    </source>
</evidence>
<dbReference type="InterPro" id="IPR027474">
    <property type="entry name" value="L-asparaginase_N"/>
</dbReference>
<evidence type="ECO:0000313" key="8">
    <source>
        <dbReference type="EMBL" id="MFK4266005.1"/>
    </source>
</evidence>
<protein>
    <recommendedName>
        <fullName evidence="2">asparaginase</fullName>
        <ecNumber evidence="2">3.5.1.1</ecNumber>
    </recommendedName>
</protein>
<evidence type="ECO:0000256" key="3">
    <source>
        <dbReference type="ARBA" id="ARBA00022801"/>
    </source>
</evidence>
<dbReference type="PIRSF" id="PIRSF500176">
    <property type="entry name" value="L_ASNase"/>
    <property type="match status" value="1"/>
</dbReference>
<dbReference type="InterPro" id="IPR040919">
    <property type="entry name" value="Asparaginase_C"/>
</dbReference>
<gene>
    <name evidence="8" type="ORF">ACI2L5_13810</name>
</gene>
<feature type="signal peptide" evidence="5">
    <location>
        <begin position="1"/>
        <end position="28"/>
    </location>
</feature>
<feature type="chain" id="PRO_5045970570" description="asparaginase" evidence="5">
    <location>
        <begin position="29"/>
        <end position="373"/>
    </location>
</feature>
<dbReference type="EC" id="3.5.1.1" evidence="2"/>
<evidence type="ECO:0000259" key="7">
    <source>
        <dbReference type="Pfam" id="PF17763"/>
    </source>
</evidence>
<dbReference type="PROSITE" id="PS00018">
    <property type="entry name" value="EF_HAND_1"/>
    <property type="match status" value="1"/>
</dbReference>
<dbReference type="InterPro" id="IPR027473">
    <property type="entry name" value="L-asparaginase_C"/>
</dbReference>